<dbReference type="RefSeq" id="WP_104526968.1">
    <property type="nucleotide sequence ID" value="NZ_POQT01000003.1"/>
</dbReference>
<accession>A0A4Q7YC21</accession>
<dbReference type="InterPro" id="IPR009409">
    <property type="entry name" value="DUF1059"/>
</dbReference>
<reference evidence="1 2" key="1">
    <citation type="submission" date="2019-02" db="EMBL/GenBank/DDBJ databases">
        <title>Sequencing the genomes of 1000 actinobacteria strains.</title>
        <authorList>
            <person name="Klenk H.-P."/>
        </authorList>
    </citation>
    <scope>NUCLEOTIDE SEQUENCE [LARGE SCALE GENOMIC DNA]</scope>
    <source>
        <strain evidence="1 2">DSM 44509</strain>
    </source>
</reference>
<dbReference type="AlphaFoldDB" id="A0A4Q7YC21"/>
<dbReference type="Pfam" id="PF06348">
    <property type="entry name" value="DUF1059"/>
    <property type="match status" value="1"/>
</dbReference>
<dbReference type="EMBL" id="SHKV01000001">
    <property type="protein sequence ID" value="RZU34033.1"/>
    <property type="molecule type" value="Genomic_DNA"/>
</dbReference>
<evidence type="ECO:0000313" key="2">
    <source>
        <dbReference type="Proteomes" id="UP000292507"/>
    </source>
</evidence>
<organism evidence="1 2">
    <name type="scientific">Blastococcus saxobsidens</name>
    <dbReference type="NCBI Taxonomy" id="138336"/>
    <lineage>
        <taxon>Bacteria</taxon>
        <taxon>Bacillati</taxon>
        <taxon>Actinomycetota</taxon>
        <taxon>Actinomycetes</taxon>
        <taxon>Geodermatophilales</taxon>
        <taxon>Geodermatophilaceae</taxon>
        <taxon>Blastococcus</taxon>
    </lineage>
</organism>
<sequence length="57" mass="5864">MKRFACGDVIPGCDATFSAPDEGGIFSQVGAHAASAHGVPEVTPELQAAVRSHIRTV</sequence>
<keyword evidence="2" id="KW-1185">Reference proteome</keyword>
<gene>
    <name evidence="1" type="ORF">BKA19_3782</name>
</gene>
<protein>
    <submittedName>
        <fullName evidence="1">Putative small metal-binding protein</fullName>
    </submittedName>
</protein>
<proteinExistence type="predicted"/>
<dbReference type="Proteomes" id="UP000292507">
    <property type="component" value="Unassembled WGS sequence"/>
</dbReference>
<comment type="caution">
    <text evidence="1">The sequence shown here is derived from an EMBL/GenBank/DDBJ whole genome shotgun (WGS) entry which is preliminary data.</text>
</comment>
<evidence type="ECO:0000313" key="1">
    <source>
        <dbReference type="EMBL" id="RZU34033.1"/>
    </source>
</evidence>
<dbReference type="OrthoDB" id="3213531at2"/>
<name>A0A4Q7YC21_9ACTN</name>